<proteinExistence type="predicted"/>
<evidence type="ECO:0000313" key="2">
    <source>
        <dbReference type="EMBL" id="OJJ77685.1"/>
    </source>
</evidence>
<evidence type="ECO:0000256" key="1">
    <source>
        <dbReference type="SAM" id="MobiDB-lite"/>
    </source>
</evidence>
<dbReference type="AlphaFoldDB" id="A0A1L9V144"/>
<feature type="compositionally biased region" description="Basic and acidic residues" evidence="1">
    <location>
        <begin position="93"/>
        <end position="103"/>
    </location>
</feature>
<accession>A0A1L9V144</accession>
<dbReference type="EMBL" id="KV878679">
    <property type="protein sequence ID" value="OJJ77685.1"/>
    <property type="molecule type" value="Genomic_DNA"/>
</dbReference>
<dbReference type="RefSeq" id="XP_067484932.1">
    <property type="nucleotide sequence ID" value="XM_067622065.1"/>
</dbReference>
<feature type="compositionally biased region" description="Basic and acidic residues" evidence="1">
    <location>
        <begin position="75"/>
        <end position="86"/>
    </location>
</feature>
<sequence>MESTSCHARLNALLWNWAIAHLQRDPFQQVLGTVLILVALGWPPTASSGALTVATPCTRRTVHSTVSGRGSDAQRASEEGGSRDKGPGTPGKGLEEIGKVHFR</sequence>
<gene>
    <name evidence="2" type="ORF">ASPBRDRAFT_246016</name>
</gene>
<organism evidence="2 3">
    <name type="scientific">Aspergillus brasiliensis (strain CBS 101740 / IMI 381727 / IBT 21946)</name>
    <dbReference type="NCBI Taxonomy" id="767769"/>
    <lineage>
        <taxon>Eukaryota</taxon>
        <taxon>Fungi</taxon>
        <taxon>Dikarya</taxon>
        <taxon>Ascomycota</taxon>
        <taxon>Pezizomycotina</taxon>
        <taxon>Eurotiomycetes</taxon>
        <taxon>Eurotiomycetidae</taxon>
        <taxon>Eurotiales</taxon>
        <taxon>Aspergillaceae</taxon>
        <taxon>Aspergillus</taxon>
        <taxon>Aspergillus subgen. Circumdati</taxon>
    </lineage>
</organism>
<dbReference type="Proteomes" id="UP000184499">
    <property type="component" value="Unassembled WGS sequence"/>
</dbReference>
<feature type="region of interest" description="Disordered" evidence="1">
    <location>
        <begin position="62"/>
        <end position="103"/>
    </location>
</feature>
<dbReference type="GeneID" id="93574553"/>
<evidence type="ECO:0000313" key="3">
    <source>
        <dbReference type="Proteomes" id="UP000184499"/>
    </source>
</evidence>
<keyword evidence="3" id="KW-1185">Reference proteome</keyword>
<name>A0A1L9V144_ASPBC</name>
<protein>
    <submittedName>
        <fullName evidence="2">Uncharacterized protein</fullName>
    </submittedName>
</protein>
<reference evidence="3" key="1">
    <citation type="journal article" date="2017" name="Genome Biol.">
        <title>Comparative genomics reveals high biological diversity and specific adaptations in the industrially and medically important fungal genus Aspergillus.</title>
        <authorList>
            <person name="de Vries R.P."/>
            <person name="Riley R."/>
            <person name="Wiebenga A."/>
            <person name="Aguilar-Osorio G."/>
            <person name="Amillis S."/>
            <person name="Uchima C.A."/>
            <person name="Anderluh G."/>
            <person name="Asadollahi M."/>
            <person name="Askin M."/>
            <person name="Barry K."/>
            <person name="Battaglia E."/>
            <person name="Bayram O."/>
            <person name="Benocci T."/>
            <person name="Braus-Stromeyer S.A."/>
            <person name="Caldana C."/>
            <person name="Canovas D."/>
            <person name="Cerqueira G.C."/>
            <person name="Chen F."/>
            <person name="Chen W."/>
            <person name="Choi C."/>
            <person name="Clum A."/>
            <person name="Dos Santos R.A."/>
            <person name="Damasio A.R."/>
            <person name="Diallinas G."/>
            <person name="Emri T."/>
            <person name="Fekete E."/>
            <person name="Flipphi M."/>
            <person name="Freyberg S."/>
            <person name="Gallo A."/>
            <person name="Gournas C."/>
            <person name="Habgood R."/>
            <person name="Hainaut M."/>
            <person name="Harispe M.L."/>
            <person name="Henrissat B."/>
            <person name="Hilden K.S."/>
            <person name="Hope R."/>
            <person name="Hossain A."/>
            <person name="Karabika E."/>
            <person name="Karaffa L."/>
            <person name="Karanyi Z."/>
            <person name="Krasevec N."/>
            <person name="Kuo A."/>
            <person name="Kusch H."/>
            <person name="LaButti K."/>
            <person name="Lagendijk E.L."/>
            <person name="Lapidus A."/>
            <person name="Levasseur A."/>
            <person name="Lindquist E."/>
            <person name="Lipzen A."/>
            <person name="Logrieco A.F."/>
            <person name="MacCabe A."/>
            <person name="Maekelae M.R."/>
            <person name="Malavazi I."/>
            <person name="Melin P."/>
            <person name="Meyer V."/>
            <person name="Mielnichuk N."/>
            <person name="Miskei M."/>
            <person name="Molnar A.P."/>
            <person name="Mule G."/>
            <person name="Ngan C.Y."/>
            <person name="Orejas M."/>
            <person name="Orosz E."/>
            <person name="Ouedraogo J.P."/>
            <person name="Overkamp K.M."/>
            <person name="Park H.-S."/>
            <person name="Perrone G."/>
            <person name="Piumi F."/>
            <person name="Punt P.J."/>
            <person name="Ram A.F."/>
            <person name="Ramon A."/>
            <person name="Rauscher S."/>
            <person name="Record E."/>
            <person name="Riano-Pachon D.M."/>
            <person name="Robert V."/>
            <person name="Roehrig J."/>
            <person name="Ruller R."/>
            <person name="Salamov A."/>
            <person name="Salih N.S."/>
            <person name="Samson R.A."/>
            <person name="Sandor E."/>
            <person name="Sanguinetti M."/>
            <person name="Schuetze T."/>
            <person name="Sepcic K."/>
            <person name="Shelest E."/>
            <person name="Sherlock G."/>
            <person name="Sophianopoulou V."/>
            <person name="Squina F.M."/>
            <person name="Sun H."/>
            <person name="Susca A."/>
            <person name="Todd R.B."/>
            <person name="Tsang A."/>
            <person name="Unkles S.E."/>
            <person name="van de Wiele N."/>
            <person name="van Rossen-Uffink D."/>
            <person name="Oliveira J.V."/>
            <person name="Vesth T.C."/>
            <person name="Visser J."/>
            <person name="Yu J.-H."/>
            <person name="Zhou M."/>
            <person name="Andersen M.R."/>
            <person name="Archer D.B."/>
            <person name="Baker S.E."/>
            <person name="Benoit I."/>
            <person name="Brakhage A.A."/>
            <person name="Braus G.H."/>
            <person name="Fischer R."/>
            <person name="Frisvad J.C."/>
            <person name="Goldman G.H."/>
            <person name="Houbraken J."/>
            <person name="Oakley B."/>
            <person name="Pocsi I."/>
            <person name="Scazzocchio C."/>
            <person name="Seiboth B."/>
            <person name="vanKuyk P.A."/>
            <person name="Wortman J."/>
            <person name="Dyer P.S."/>
            <person name="Grigoriev I.V."/>
        </authorList>
    </citation>
    <scope>NUCLEOTIDE SEQUENCE [LARGE SCALE GENOMIC DNA]</scope>
    <source>
        <strain evidence="3">CBS 101740 / IMI 381727 / IBT 21946</strain>
    </source>
</reference>
<dbReference type="VEuPathDB" id="FungiDB:ASPBRDRAFT_246016"/>